<dbReference type="PANTHER" id="PTHR43065:SF10">
    <property type="entry name" value="PEROXIDE STRESS-ACTIVATED HISTIDINE KINASE MAK3"/>
    <property type="match status" value="1"/>
</dbReference>
<dbReference type="CDD" id="cd00082">
    <property type="entry name" value="HisKA"/>
    <property type="match status" value="1"/>
</dbReference>
<dbReference type="InterPro" id="IPR004358">
    <property type="entry name" value="Sig_transdc_His_kin-like_C"/>
</dbReference>
<reference evidence="12 13" key="1">
    <citation type="journal article" date="2007" name="Proc. Natl. Acad. Sci. U.S.A.">
        <title>The genome of Syntrophus aciditrophicus: life at the thermodynamic limit of microbial growth.</title>
        <authorList>
            <person name="McInerney M.J."/>
            <person name="Rohlin L."/>
            <person name="Mouttaki H."/>
            <person name="Kim U."/>
            <person name="Krupp R.S."/>
            <person name="Rios-Hernandez L."/>
            <person name="Sieber J."/>
            <person name="Struchtemeyer C.G."/>
            <person name="Bhattacharyya A."/>
            <person name="Campbell J.W."/>
            <person name="Gunsalus R.P."/>
        </authorList>
    </citation>
    <scope>NUCLEOTIDE SEQUENCE [LARGE SCALE GENOMIC DNA]</scope>
    <source>
        <strain evidence="12 13">SB</strain>
    </source>
</reference>
<dbReference type="SMART" id="SM00091">
    <property type="entry name" value="PAS"/>
    <property type="match status" value="1"/>
</dbReference>
<feature type="domain" description="PAS" evidence="11">
    <location>
        <begin position="201"/>
        <end position="255"/>
    </location>
</feature>
<dbReference type="AlphaFoldDB" id="Q2LXW2"/>
<dbReference type="InParanoid" id="Q2LXW2"/>
<dbReference type="Pfam" id="PF00512">
    <property type="entry name" value="HisKA"/>
    <property type="match status" value="1"/>
</dbReference>
<evidence type="ECO:0000256" key="2">
    <source>
        <dbReference type="ARBA" id="ARBA00012438"/>
    </source>
</evidence>
<dbReference type="PANTHER" id="PTHR43065">
    <property type="entry name" value="SENSOR HISTIDINE KINASE"/>
    <property type="match status" value="1"/>
</dbReference>
<evidence type="ECO:0000256" key="7">
    <source>
        <dbReference type="ARBA" id="ARBA00022840"/>
    </source>
</evidence>
<dbReference type="Gene3D" id="3.30.450.20">
    <property type="entry name" value="PAS domain"/>
    <property type="match status" value="1"/>
</dbReference>
<evidence type="ECO:0000259" key="10">
    <source>
        <dbReference type="PROSITE" id="PS50109"/>
    </source>
</evidence>
<keyword evidence="8" id="KW-0902">Two-component regulatory system</keyword>
<sequence length="535" mass="61897">MEIFEQFPLGVYVHFFQHKVRINRMNHKMELKDILLAHRKEINVKWSIVVDKHYCEQGYRQEPFEDTLAVNLEAVDANYAVLANRDFAPLDDFIEKIARKRFAAGFDLSDVQMAFEYYRTITIPIITKELPQNKMTPALERLNNCLSYTIIKFSDYFQNLHEKALKEHAEHLELEVMKRTKELAELEAKYRVLVEEINDGYFVEKKGRIIFANHAFCDMHGYTPTEVINQPYINFVASEYVSKVTSYFEKDLNRESESEQYAYKRLHKDGSFFPTENKVKRIWYKGDYAWAGICRDITERVKMAERIRESEKLAHIGQLTTSLAHEIRNPLSSIKMSIRMLLKSMDFDGDNKKTLEIADREISHLERILTEMLDFARPVKLCFELLSINQLIYSCLEILKVTIREKEITVIEKLSKRMSPSMMDGNKIEHAIINILLNAIEVLPTGGIISIETHHRKLDHKPFISVEISDNGPGVTSEDLPYIFNPFFSKKKKGTGLGLSNVKKVVDAHGGKIAASATSKGFSISFTIPVRKDHV</sequence>
<dbReference type="KEGG" id="sat:SYN_01636"/>
<dbReference type="EMBL" id="CP000252">
    <property type="protein sequence ID" value="ABC78923.1"/>
    <property type="molecule type" value="Genomic_DNA"/>
</dbReference>
<dbReference type="NCBIfam" id="TIGR00229">
    <property type="entry name" value="sensory_box"/>
    <property type="match status" value="1"/>
</dbReference>
<dbReference type="InterPro" id="IPR003594">
    <property type="entry name" value="HATPase_dom"/>
</dbReference>
<dbReference type="GO" id="GO:0000155">
    <property type="term" value="F:phosphorelay sensor kinase activity"/>
    <property type="evidence" value="ECO:0007669"/>
    <property type="project" value="InterPro"/>
</dbReference>
<dbReference type="CDD" id="cd00075">
    <property type="entry name" value="HATPase"/>
    <property type="match status" value="1"/>
</dbReference>
<dbReference type="EC" id="2.7.13.3" evidence="2"/>
<keyword evidence="5" id="KW-0547">Nucleotide-binding</keyword>
<dbReference type="PROSITE" id="PS50112">
    <property type="entry name" value="PAS"/>
    <property type="match status" value="1"/>
</dbReference>
<dbReference type="PROSITE" id="PS50109">
    <property type="entry name" value="HIS_KIN"/>
    <property type="match status" value="1"/>
</dbReference>
<feature type="domain" description="Histidine kinase" evidence="10">
    <location>
        <begin position="322"/>
        <end position="532"/>
    </location>
</feature>
<proteinExistence type="predicted"/>
<dbReference type="InterPro" id="IPR036097">
    <property type="entry name" value="HisK_dim/P_sf"/>
</dbReference>
<dbReference type="InterPro" id="IPR005467">
    <property type="entry name" value="His_kinase_dom"/>
</dbReference>
<evidence type="ECO:0000256" key="6">
    <source>
        <dbReference type="ARBA" id="ARBA00022777"/>
    </source>
</evidence>
<dbReference type="SUPFAM" id="SSF47384">
    <property type="entry name" value="Homodimeric domain of signal transducing histidine kinase"/>
    <property type="match status" value="1"/>
</dbReference>
<evidence type="ECO:0000256" key="4">
    <source>
        <dbReference type="ARBA" id="ARBA00022679"/>
    </source>
</evidence>
<comment type="catalytic activity">
    <reaction evidence="1">
        <text>ATP + protein L-histidine = ADP + protein N-phospho-L-histidine.</text>
        <dbReference type="EC" id="2.7.13.3"/>
    </reaction>
</comment>
<dbReference type="GO" id="GO:0005524">
    <property type="term" value="F:ATP binding"/>
    <property type="evidence" value="ECO:0007669"/>
    <property type="project" value="UniProtKB-KW"/>
</dbReference>
<dbReference type="Gene3D" id="1.10.287.130">
    <property type="match status" value="1"/>
</dbReference>
<keyword evidence="9" id="KW-0175">Coiled coil</keyword>
<evidence type="ECO:0000256" key="9">
    <source>
        <dbReference type="SAM" id="Coils"/>
    </source>
</evidence>
<dbReference type="SUPFAM" id="SSF55785">
    <property type="entry name" value="PYP-like sensor domain (PAS domain)"/>
    <property type="match status" value="1"/>
</dbReference>
<dbReference type="InterPro" id="IPR035965">
    <property type="entry name" value="PAS-like_dom_sf"/>
</dbReference>
<evidence type="ECO:0000259" key="11">
    <source>
        <dbReference type="PROSITE" id="PS50112"/>
    </source>
</evidence>
<feature type="coiled-coil region" evidence="9">
    <location>
        <begin position="169"/>
        <end position="196"/>
    </location>
</feature>
<keyword evidence="3" id="KW-0597">Phosphoprotein</keyword>
<evidence type="ECO:0000313" key="12">
    <source>
        <dbReference type="EMBL" id="ABC78923.1"/>
    </source>
</evidence>
<accession>Q2LXW2</accession>
<dbReference type="CDD" id="cd00130">
    <property type="entry name" value="PAS"/>
    <property type="match status" value="1"/>
</dbReference>
<dbReference type="SUPFAM" id="SSF55874">
    <property type="entry name" value="ATPase domain of HSP90 chaperone/DNA topoisomerase II/histidine kinase"/>
    <property type="match status" value="1"/>
</dbReference>
<keyword evidence="4" id="KW-0808">Transferase</keyword>
<evidence type="ECO:0000256" key="5">
    <source>
        <dbReference type="ARBA" id="ARBA00022741"/>
    </source>
</evidence>
<dbReference type="PRINTS" id="PR00344">
    <property type="entry name" value="BCTRLSENSOR"/>
</dbReference>
<evidence type="ECO:0000256" key="1">
    <source>
        <dbReference type="ARBA" id="ARBA00000085"/>
    </source>
</evidence>
<dbReference type="InterPro" id="IPR036890">
    <property type="entry name" value="HATPase_C_sf"/>
</dbReference>
<organism evidence="12 13">
    <name type="scientific">Syntrophus aciditrophicus (strain SB)</name>
    <dbReference type="NCBI Taxonomy" id="56780"/>
    <lineage>
        <taxon>Bacteria</taxon>
        <taxon>Pseudomonadati</taxon>
        <taxon>Thermodesulfobacteriota</taxon>
        <taxon>Syntrophia</taxon>
        <taxon>Syntrophales</taxon>
        <taxon>Syntrophaceae</taxon>
        <taxon>Syntrophus</taxon>
    </lineage>
</organism>
<dbReference type="SMART" id="SM00388">
    <property type="entry name" value="HisKA"/>
    <property type="match status" value="1"/>
</dbReference>
<dbReference type="HOGENOM" id="CLU_000445_114_39_7"/>
<dbReference type="Gene3D" id="3.30.565.10">
    <property type="entry name" value="Histidine kinase-like ATPase, C-terminal domain"/>
    <property type="match status" value="1"/>
</dbReference>
<dbReference type="Pfam" id="PF13426">
    <property type="entry name" value="PAS_9"/>
    <property type="match status" value="1"/>
</dbReference>
<dbReference type="SMART" id="SM00387">
    <property type="entry name" value="HATPase_c"/>
    <property type="match status" value="1"/>
</dbReference>
<dbReference type="Pfam" id="PF02518">
    <property type="entry name" value="HATPase_c"/>
    <property type="match status" value="1"/>
</dbReference>
<keyword evidence="6 12" id="KW-0418">Kinase</keyword>
<evidence type="ECO:0000256" key="8">
    <source>
        <dbReference type="ARBA" id="ARBA00023012"/>
    </source>
</evidence>
<evidence type="ECO:0000313" key="13">
    <source>
        <dbReference type="Proteomes" id="UP000001933"/>
    </source>
</evidence>
<name>Q2LXW2_SYNAS</name>
<keyword evidence="7" id="KW-0067">ATP-binding</keyword>
<evidence type="ECO:0000256" key="3">
    <source>
        <dbReference type="ARBA" id="ARBA00022553"/>
    </source>
</evidence>
<dbReference type="STRING" id="56780.SYN_01636"/>
<dbReference type="InterPro" id="IPR003661">
    <property type="entry name" value="HisK_dim/P_dom"/>
</dbReference>
<gene>
    <name evidence="12" type="ORF">SYN_01636</name>
</gene>
<dbReference type="eggNOG" id="COG2205">
    <property type="taxonomic scope" value="Bacteria"/>
</dbReference>
<protein>
    <recommendedName>
        <fullName evidence="2">histidine kinase</fullName>
        <ecNumber evidence="2">2.7.13.3</ecNumber>
    </recommendedName>
</protein>
<keyword evidence="13" id="KW-1185">Reference proteome</keyword>
<dbReference type="Proteomes" id="UP000001933">
    <property type="component" value="Chromosome"/>
</dbReference>
<dbReference type="InterPro" id="IPR000014">
    <property type="entry name" value="PAS"/>
</dbReference>